<gene>
    <name evidence="5" type="ORF">PHYBOEH_005634</name>
</gene>
<evidence type="ECO:0000256" key="1">
    <source>
        <dbReference type="ARBA" id="ARBA00004123"/>
    </source>
</evidence>
<feature type="region of interest" description="Disordered" evidence="3">
    <location>
        <begin position="218"/>
        <end position="250"/>
    </location>
</feature>
<dbReference type="GO" id="GO:0005634">
    <property type="term" value="C:nucleus"/>
    <property type="evidence" value="ECO:0007669"/>
    <property type="project" value="UniProtKB-SubCell"/>
</dbReference>
<dbReference type="InterPro" id="IPR010402">
    <property type="entry name" value="CCT_domain"/>
</dbReference>
<accession>A0A8T1WLR6</accession>
<protein>
    <recommendedName>
        <fullName evidence="4">CCT domain-containing protein</fullName>
    </recommendedName>
</protein>
<feature type="compositionally biased region" description="Basic and acidic residues" evidence="3">
    <location>
        <begin position="238"/>
        <end position="250"/>
    </location>
</feature>
<feature type="domain" description="CCT" evidence="4">
    <location>
        <begin position="506"/>
        <end position="552"/>
    </location>
</feature>
<comment type="caution">
    <text evidence="5">The sequence shown here is derived from an EMBL/GenBank/DDBJ whole genome shotgun (WGS) entry which is preliminary data.</text>
</comment>
<comment type="subcellular location">
    <subcellularLocation>
        <location evidence="1">Nucleus</location>
    </subcellularLocation>
</comment>
<dbReference type="Pfam" id="PF06203">
    <property type="entry name" value="CCT"/>
    <property type="match status" value="1"/>
</dbReference>
<feature type="compositionally biased region" description="Low complexity" evidence="3">
    <location>
        <begin position="219"/>
        <end position="235"/>
    </location>
</feature>
<evidence type="ECO:0000256" key="2">
    <source>
        <dbReference type="ARBA" id="ARBA00023242"/>
    </source>
</evidence>
<reference evidence="5" key="1">
    <citation type="submission" date="2021-02" db="EMBL/GenBank/DDBJ databases">
        <authorList>
            <person name="Palmer J.M."/>
        </authorList>
    </citation>
    <scope>NUCLEOTIDE SEQUENCE</scope>
    <source>
        <strain evidence="5">SCRP23</strain>
    </source>
</reference>
<evidence type="ECO:0000313" key="6">
    <source>
        <dbReference type="Proteomes" id="UP000693981"/>
    </source>
</evidence>
<evidence type="ECO:0000313" key="5">
    <source>
        <dbReference type="EMBL" id="KAG7394131.1"/>
    </source>
</evidence>
<name>A0A8T1WLR6_9STRA</name>
<keyword evidence="2" id="KW-0539">Nucleus</keyword>
<evidence type="ECO:0000256" key="3">
    <source>
        <dbReference type="SAM" id="MobiDB-lite"/>
    </source>
</evidence>
<organism evidence="5 6">
    <name type="scientific">Phytophthora boehmeriae</name>
    <dbReference type="NCBI Taxonomy" id="109152"/>
    <lineage>
        <taxon>Eukaryota</taxon>
        <taxon>Sar</taxon>
        <taxon>Stramenopiles</taxon>
        <taxon>Oomycota</taxon>
        <taxon>Peronosporomycetes</taxon>
        <taxon>Peronosporales</taxon>
        <taxon>Peronosporaceae</taxon>
        <taxon>Phytophthora</taxon>
    </lineage>
</organism>
<sequence length="564" mass="60909">MGIRTQYQFQHQHADNLSAKLTATILTHLATHTPTIPGRHNATPTRLPGIRTLFANLSTDDAGNILPPLHSAIGPVSHDSPHGGHYPIVCPSKAAVGSPSSPSMTSTVPMARIDKAVDYRSPGTPLKTRRPLTLHDLLSVETSPTQPERSKSSHHRRQCGIADCQKQSLKAEDDAKRTAEAANAKCQGAAVWHGAKASVWGTAGVSSAKWTTAPSVRMAEASASPTEEASAAPPSYSKLREEGSVDGDKEKDSLHVDELSELFSCVEQEEASGVDFDVFIEDEDAINVEEISELFSCLEESKQVDGGASPVAVETTEDLQLFEEDEQQQAVADAANVDMLSEMFSAALEDQDVETYPVADCEDAKNVDLVADLFTSLETDNDAAVENSLATRDWIDALEVDNMSSLFEELEQADAAQTATPFSTTKTATPVSTTKTATPVPTTKIVTPVSASAKVDSRIFVPKFSVRMDGQQSRRPVVGISNDLLVGPPGVLLAGPPALVDHHVTREDRVDRWKTKRKTRPFVTKQPDPVISDTRRASAAKRQRVKGRFVRDTNSFVSITALQQ</sequence>
<dbReference type="EMBL" id="JAGDFL010000297">
    <property type="protein sequence ID" value="KAG7394131.1"/>
    <property type="molecule type" value="Genomic_DNA"/>
</dbReference>
<feature type="region of interest" description="Disordered" evidence="3">
    <location>
        <begin position="119"/>
        <end position="159"/>
    </location>
</feature>
<dbReference type="OrthoDB" id="73854at2759"/>
<evidence type="ECO:0000259" key="4">
    <source>
        <dbReference type="Pfam" id="PF06203"/>
    </source>
</evidence>
<dbReference type="AlphaFoldDB" id="A0A8T1WLR6"/>
<proteinExistence type="predicted"/>
<dbReference type="Proteomes" id="UP000693981">
    <property type="component" value="Unassembled WGS sequence"/>
</dbReference>
<keyword evidence="6" id="KW-1185">Reference proteome</keyword>